<evidence type="ECO:0000256" key="1">
    <source>
        <dbReference type="ARBA" id="ARBA00011900"/>
    </source>
</evidence>
<evidence type="ECO:0000256" key="3">
    <source>
        <dbReference type="ARBA" id="ARBA00022679"/>
    </source>
</evidence>
<feature type="compositionally biased region" description="Pro residues" evidence="6">
    <location>
        <begin position="863"/>
        <end position="875"/>
    </location>
</feature>
<evidence type="ECO:0000256" key="6">
    <source>
        <dbReference type="SAM" id="MobiDB-lite"/>
    </source>
</evidence>
<sequence>MPPPSRRPEQLAEGVRKAVVALAAGFLRQPGHRLDPVALLRLVYQLLFLFVAEDRDVLHAPGTGRRARERYARHYSTARLRRGTAQAGLYRSLTAVLTALGDPGGRPELGLPGLGGIFDGALPGPALDDEDLLTAVGHLTAVRDFRGLGADELGSAYESLLGLVPRLDAAGRTFELVAIAGNNRKISGSYYTPSSLVEALLDATLEPLLDEVVKRAAPERADAALLAVTVCDPACGSGHFLVAAARRIARRVAAARGPDPSPEAVGAALREVVGRCLYGVDLDPMAVELAKIALWLEAAEPGRPLSSLDGHLRHGNALVGATPDVLPHGTRDEADAWCAALTGGTRDEHAFFHWHLEFPEVFAAGGFSCLVGNPPWERIKLQEQEFFAQRDAAIATAGTATARKRLIAALREDPARRELHAEYEAAKRKAEGVSRFLRDSGRNPLTGRGDINTYAVFAETGRTLVADDGRLGLIVPTGIATDATTRFFFQDLVRRGALVALHDFENSAPLFAGVHRSFKFALLSLAGRASREAAADFAFFLRDPAELADPARRFTLTPGEIQLLNPRTGTSPVFRGRHDAELTLRIYRRLPVLAEAWTVSFLRMFDMTNDSRLFHRREELEAAGWTLDGTVFHRDGERMLPLYEGKMVRHYDHRWVALPRYWIASSAVRRRDPWLLGYRNVCRSTDERSLIASALPLAGVGNSMPVILTDRPALLLAALSSFVCDYIVRQKAAGANLNFFILEQIPVPTPETLSRHGDFILPRVLELCYTAADLAGLATDLGDTGAPFVRDDARRELLRAELDALFLHLYGASRDDAAYIMETFPIVRRKDIAAHGTYRTKQLILDAYDRIAAQGSDGRTPTVTPPPGHGPRLPS</sequence>
<feature type="region of interest" description="Disordered" evidence="6">
    <location>
        <begin position="855"/>
        <end position="875"/>
    </location>
</feature>
<dbReference type="InterPro" id="IPR029063">
    <property type="entry name" value="SAM-dependent_MTases_sf"/>
</dbReference>
<dbReference type="Proteomes" id="UP000609879">
    <property type="component" value="Unassembled WGS sequence"/>
</dbReference>
<evidence type="ECO:0000256" key="4">
    <source>
        <dbReference type="ARBA" id="ARBA00022691"/>
    </source>
</evidence>
<dbReference type="PANTHER" id="PTHR33841">
    <property type="entry name" value="DNA METHYLTRANSFERASE YEEA-RELATED"/>
    <property type="match status" value="1"/>
</dbReference>
<evidence type="ECO:0000313" key="9">
    <source>
        <dbReference type="Proteomes" id="UP000609879"/>
    </source>
</evidence>
<dbReference type="Pfam" id="PF07669">
    <property type="entry name" value="Eco57I"/>
    <property type="match status" value="1"/>
</dbReference>
<evidence type="ECO:0000259" key="7">
    <source>
        <dbReference type="Pfam" id="PF07669"/>
    </source>
</evidence>
<feature type="domain" description="Type II methyltransferase M.TaqI-like" evidence="7">
    <location>
        <begin position="276"/>
        <end position="385"/>
    </location>
</feature>
<dbReference type="PANTHER" id="PTHR33841:SF1">
    <property type="entry name" value="DNA METHYLTRANSFERASE A"/>
    <property type="match status" value="1"/>
</dbReference>
<evidence type="ECO:0000313" key="8">
    <source>
        <dbReference type="EMBL" id="GID72832.1"/>
    </source>
</evidence>
<dbReference type="PRINTS" id="PR00507">
    <property type="entry name" value="N12N6MTFRASE"/>
</dbReference>
<keyword evidence="3" id="KW-0808">Transferase</keyword>
<keyword evidence="2" id="KW-0489">Methyltransferase</keyword>
<comment type="catalytic activity">
    <reaction evidence="5">
        <text>a 2'-deoxyadenosine in DNA + S-adenosyl-L-methionine = an N(6)-methyl-2'-deoxyadenosine in DNA + S-adenosyl-L-homocysteine + H(+)</text>
        <dbReference type="Rhea" id="RHEA:15197"/>
        <dbReference type="Rhea" id="RHEA-COMP:12418"/>
        <dbReference type="Rhea" id="RHEA-COMP:12419"/>
        <dbReference type="ChEBI" id="CHEBI:15378"/>
        <dbReference type="ChEBI" id="CHEBI:57856"/>
        <dbReference type="ChEBI" id="CHEBI:59789"/>
        <dbReference type="ChEBI" id="CHEBI:90615"/>
        <dbReference type="ChEBI" id="CHEBI:90616"/>
        <dbReference type="EC" id="2.1.1.72"/>
    </reaction>
</comment>
<comment type="caution">
    <text evidence="8">The sequence shown here is derived from an EMBL/GenBank/DDBJ whole genome shotgun (WGS) entry which is preliminary data.</text>
</comment>
<dbReference type="Gene3D" id="3.40.50.150">
    <property type="entry name" value="Vaccinia Virus protein VP39"/>
    <property type="match status" value="1"/>
</dbReference>
<dbReference type="EMBL" id="BOMI01000021">
    <property type="protein sequence ID" value="GID72832.1"/>
    <property type="molecule type" value="Genomic_DNA"/>
</dbReference>
<evidence type="ECO:0000256" key="2">
    <source>
        <dbReference type="ARBA" id="ARBA00022603"/>
    </source>
</evidence>
<organism evidence="8 9">
    <name type="scientific">Paractinoplanes deccanensis</name>
    <dbReference type="NCBI Taxonomy" id="113561"/>
    <lineage>
        <taxon>Bacteria</taxon>
        <taxon>Bacillati</taxon>
        <taxon>Actinomycetota</taxon>
        <taxon>Actinomycetes</taxon>
        <taxon>Micromonosporales</taxon>
        <taxon>Micromonosporaceae</taxon>
        <taxon>Paractinoplanes</taxon>
    </lineage>
</organism>
<dbReference type="InterPro" id="IPR050953">
    <property type="entry name" value="N4_N6_ade-DNA_methylase"/>
</dbReference>
<evidence type="ECO:0000256" key="5">
    <source>
        <dbReference type="ARBA" id="ARBA00047942"/>
    </source>
</evidence>
<protein>
    <recommendedName>
        <fullName evidence="1">site-specific DNA-methyltransferase (adenine-specific)</fullName>
        <ecNumber evidence="1">2.1.1.72</ecNumber>
    </recommendedName>
</protein>
<gene>
    <name evidence="8" type="ORF">Ade02nite_14730</name>
</gene>
<dbReference type="RefSeq" id="WP_203760762.1">
    <property type="nucleotide sequence ID" value="NZ_BAAABO010000006.1"/>
</dbReference>
<proteinExistence type="predicted"/>
<dbReference type="EC" id="2.1.1.72" evidence="1"/>
<reference evidence="8 9" key="1">
    <citation type="submission" date="2021-01" db="EMBL/GenBank/DDBJ databases">
        <title>Whole genome shotgun sequence of Actinoplanes deccanensis NBRC 13994.</title>
        <authorList>
            <person name="Komaki H."/>
            <person name="Tamura T."/>
        </authorList>
    </citation>
    <scope>NUCLEOTIDE SEQUENCE [LARGE SCALE GENOMIC DNA]</scope>
    <source>
        <strain evidence="8 9">NBRC 13994</strain>
    </source>
</reference>
<name>A0ABQ3XYU6_9ACTN</name>
<keyword evidence="9" id="KW-1185">Reference proteome</keyword>
<keyword evidence="4" id="KW-0949">S-adenosyl-L-methionine</keyword>
<dbReference type="SUPFAM" id="SSF53335">
    <property type="entry name" value="S-adenosyl-L-methionine-dependent methyltransferases"/>
    <property type="match status" value="1"/>
</dbReference>
<accession>A0ABQ3XYU6</accession>
<dbReference type="InterPro" id="IPR011639">
    <property type="entry name" value="MethylTrfase_TaqI-like_dom"/>
</dbReference>